<dbReference type="EMBL" id="JAIWYP010000013">
    <property type="protein sequence ID" value="KAH3719579.1"/>
    <property type="molecule type" value="Genomic_DNA"/>
</dbReference>
<evidence type="ECO:0000313" key="2">
    <source>
        <dbReference type="Proteomes" id="UP000828390"/>
    </source>
</evidence>
<dbReference type="AlphaFoldDB" id="A0A9D4C9V1"/>
<evidence type="ECO:0000313" key="1">
    <source>
        <dbReference type="EMBL" id="KAH3719579.1"/>
    </source>
</evidence>
<accession>A0A9D4C9V1</accession>
<sequence length="110" mass="12095">MAPPSRLSVCCLCECDSVYMAKVPHGTTFTVKCLLSMSVRIGLPGPVTSRQHPHGQVSIVYVSATRCTWPRYLIAPPSRLSAYCLCQCDSVYMAKVPHGTTFTVKRLLSM</sequence>
<organism evidence="1 2">
    <name type="scientific">Dreissena polymorpha</name>
    <name type="common">Zebra mussel</name>
    <name type="synonym">Mytilus polymorpha</name>
    <dbReference type="NCBI Taxonomy" id="45954"/>
    <lineage>
        <taxon>Eukaryota</taxon>
        <taxon>Metazoa</taxon>
        <taxon>Spiralia</taxon>
        <taxon>Lophotrochozoa</taxon>
        <taxon>Mollusca</taxon>
        <taxon>Bivalvia</taxon>
        <taxon>Autobranchia</taxon>
        <taxon>Heteroconchia</taxon>
        <taxon>Euheterodonta</taxon>
        <taxon>Imparidentia</taxon>
        <taxon>Neoheterodontei</taxon>
        <taxon>Myida</taxon>
        <taxon>Dreissenoidea</taxon>
        <taxon>Dreissenidae</taxon>
        <taxon>Dreissena</taxon>
    </lineage>
</organism>
<comment type="caution">
    <text evidence="1">The sequence shown here is derived from an EMBL/GenBank/DDBJ whole genome shotgun (WGS) entry which is preliminary data.</text>
</comment>
<reference evidence="1" key="1">
    <citation type="journal article" date="2019" name="bioRxiv">
        <title>The Genome of the Zebra Mussel, Dreissena polymorpha: A Resource for Invasive Species Research.</title>
        <authorList>
            <person name="McCartney M.A."/>
            <person name="Auch B."/>
            <person name="Kono T."/>
            <person name="Mallez S."/>
            <person name="Zhang Y."/>
            <person name="Obille A."/>
            <person name="Becker A."/>
            <person name="Abrahante J.E."/>
            <person name="Garbe J."/>
            <person name="Badalamenti J.P."/>
            <person name="Herman A."/>
            <person name="Mangelson H."/>
            <person name="Liachko I."/>
            <person name="Sullivan S."/>
            <person name="Sone E.D."/>
            <person name="Koren S."/>
            <person name="Silverstein K.A.T."/>
            <person name="Beckman K.B."/>
            <person name="Gohl D.M."/>
        </authorList>
    </citation>
    <scope>NUCLEOTIDE SEQUENCE</scope>
    <source>
        <strain evidence="1">Duluth1</strain>
        <tissue evidence="1">Whole animal</tissue>
    </source>
</reference>
<proteinExistence type="predicted"/>
<keyword evidence="2" id="KW-1185">Reference proteome</keyword>
<gene>
    <name evidence="1" type="ORF">DPMN_062430</name>
</gene>
<protein>
    <submittedName>
        <fullName evidence="1">Uncharacterized protein</fullName>
    </submittedName>
</protein>
<reference evidence="1" key="2">
    <citation type="submission" date="2020-11" db="EMBL/GenBank/DDBJ databases">
        <authorList>
            <person name="McCartney M.A."/>
            <person name="Auch B."/>
            <person name="Kono T."/>
            <person name="Mallez S."/>
            <person name="Becker A."/>
            <person name="Gohl D.M."/>
            <person name="Silverstein K.A.T."/>
            <person name="Koren S."/>
            <person name="Bechman K.B."/>
            <person name="Herman A."/>
            <person name="Abrahante J.E."/>
            <person name="Garbe J."/>
        </authorList>
    </citation>
    <scope>NUCLEOTIDE SEQUENCE</scope>
    <source>
        <strain evidence="1">Duluth1</strain>
        <tissue evidence="1">Whole animal</tissue>
    </source>
</reference>
<name>A0A9D4C9V1_DREPO</name>
<dbReference type="Proteomes" id="UP000828390">
    <property type="component" value="Unassembled WGS sequence"/>
</dbReference>